<reference evidence="1 2" key="1">
    <citation type="journal article" date="2024" name="Commun. Biol.">
        <title>Comparative genomic analysis of thermophilic fungi reveals convergent evolutionary adaptations and gene losses.</title>
        <authorList>
            <person name="Steindorff A.S."/>
            <person name="Aguilar-Pontes M.V."/>
            <person name="Robinson A.J."/>
            <person name="Andreopoulos B."/>
            <person name="LaButti K."/>
            <person name="Kuo A."/>
            <person name="Mondo S."/>
            <person name="Riley R."/>
            <person name="Otillar R."/>
            <person name="Haridas S."/>
            <person name="Lipzen A."/>
            <person name="Grimwood J."/>
            <person name="Schmutz J."/>
            <person name="Clum A."/>
            <person name="Reid I.D."/>
            <person name="Moisan M.C."/>
            <person name="Butler G."/>
            <person name="Nguyen T.T.M."/>
            <person name="Dewar K."/>
            <person name="Conant G."/>
            <person name="Drula E."/>
            <person name="Henrissat B."/>
            <person name="Hansel C."/>
            <person name="Singer S."/>
            <person name="Hutchinson M.I."/>
            <person name="de Vries R.P."/>
            <person name="Natvig D.O."/>
            <person name="Powell A.J."/>
            <person name="Tsang A."/>
            <person name="Grigoriev I.V."/>
        </authorList>
    </citation>
    <scope>NUCLEOTIDE SEQUENCE [LARGE SCALE GENOMIC DNA]</scope>
    <source>
        <strain evidence="1 2">CBS 494.80</strain>
    </source>
</reference>
<name>A0ABR4C442_9HELO</name>
<gene>
    <name evidence="1" type="ORF">VTL71DRAFT_5638</name>
</gene>
<dbReference type="Proteomes" id="UP001595075">
    <property type="component" value="Unassembled WGS sequence"/>
</dbReference>
<evidence type="ECO:0000313" key="2">
    <source>
        <dbReference type="Proteomes" id="UP001595075"/>
    </source>
</evidence>
<accession>A0ABR4C442</accession>
<organism evidence="1 2">
    <name type="scientific">Oculimacula yallundae</name>
    <dbReference type="NCBI Taxonomy" id="86028"/>
    <lineage>
        <taxon>Eukaryota</taxon>
        <taxon>Fungi</taxon>
        <taxon>Dikarya</taxon>
        <taxon>Ascomycota</taxon>
        <taxon>Pezizomycotina</taxon>
        <taxon>Leotiomycetes</taxon>
        <taxon>Helotiales</taxon>
        <taxon>Ploettnerulaceae</taxon>
        <taxon>Oculimacula</taxon>
    </lineage>
</organism>
<comment type="caution">
    <text evidence="1">The sequence shown here is derived from an EMBL/GenBank/DDBJ whole genome shotgun (WGS) entry which is preliminary data.</text>
</comment>
<dbReference type="EMBL" id="JAZHXI010000015">
    <property type="protein sequence ID" value="KAL2063833.1"/>
    <property type="molecule type" value="Genomic_DNA"/>
</dbReference>
<sequence>MSTDQRSRPIP</sequence>
<protein>
    <submittedName>
        <fullName evidence="1">Uncharacterized protein</fullName>
    </submittedName>
</protein>
<evidence type="ECO:0000313" key="1">
    <source>
        <dbReference type="EMBL" id="KAL2063833.1"/>
    </source>
</evidence>
<proteinExistence type="predicted"/>
<keyword evidence="2" id="KW-1185">Reference proteome</keyword>